<dbReference type="EMBL" id="BAEQ01000009">
    <property type="protein sequence ID" value="GAC27308.1"/>
    <property type="molecule type" value="Genomic_DNA"/>
</dbReference>
<name>K6ZEH6_9ALTE</name>
<evidence type="ECO:0000313" key="2">
    <source>
        <dbReference type="EMBL" id="GAC27308.1"/>
    </source>
</evidence>
<evidence type="ECO:0000313" key="3">
    <source>
        <dbReference type="Proteomes" id="UP000006251"/>
    </source>
</evidence>
<dbReference type="STRING" id="1121922.GCA_000428905_02995"/>
<dbReference type="Pfam" id="PF07362">
    <property type="entry name" value="CcdA"/>
    <property type="match status" value="1"/>
</dbReference>
<gene>
    <name evidence="2" type="ORF">GPAL_0428</name>
</gene>
<keyword evidence="3" id="KW-1185">Reference proteome</keyword>
<dbReference type="InterPro" id="IPR009956">
    <property type="entry name" value="Post-segregation_anti-tox_CcdA"/>
</dbReference>
<organism evidence="2 3">
    <name type="scientific">Brumicola pallidula DSM 14239 = ACAM 615</name>
    <dbReference type="NCBI Taxonomy" id="1121922"/>
    <lineage>
        <taxon>Bacteria</taxon>
        <taxon>Pseudomonadati</taxon>
        <taxon>Pseudomonadota</taxon>
        <taxon>Gammaproteobacteria</taxon>
        <taxon>Alteromonadales</taxon>
        <taxon>Alteromonadaceae</taxon>
        <taxon>Brumicola</taxon>
    </lineage>
</organism>
<dbReference type="Proteomes" id="UP000006251">
    <property type="component" value="Unassembled WGS sequence"/>
</dbReference>
<reference evidence="3" key="1">
    <citation type="journal article" date="2014" name="Environ. Microbiol.">
        <title>Comparative genomics of the marine bacterial genus Glaciecola reveals the high degree of genomic diversity and genomic characteristic for cold adaptation.</title>
        <authorList>
            <person name="Qin Q.L."/>
            <person name="Xie B.B."/>
            <person name="Yu Y."/>
            <person name="Shu Y.L."/>
            <person name="Rong J.C."/>
            <person name="Zhang Y.J."/>
            <person name="Zhao D.L."/>
            <person name="Chen X.L."/>
            <person name="Zhang X.Y."/>
            <person name="Chen B."/>
            <person name="Zhou B.C."/>
            <person name="Zhang Y.Z."/>
        </authorList>
    </citation>
    <scope>NUCLEOTIDE SEQUENCE [LARGE SCALE GENOMIC DNA]</scope>
    <source>
        <strain evidence="3">ACAM 615</strain>
    </source>
</reference>
<proteinExistence type="predicted"/>
<dbReference type="OrthoDB" id="7219749at2"/>
<keyword evidence="1" id="KW-1277">Toxin-antitoxin system</keyword>
<accession>K6ZEH6</accession>
<comment type="caution">
    <text evidence="2">The sequence shown here is derived from an EMBL/GenBank/DDBJ whole genome shotgun (WGS) entry which is preliminary data.</text>
</comment>
<evidence type="ECO:0000256" key="1">
    <source>
        <dbReference type="ARBA" id="ARBA00022649"/>
    </source>
</evidence>
<protein>
    <submittedName>
        <fullName evidence="2">Potential post-segregation antitoxin</fullName>
    </submittedName>
</protein>
<dbReference type="RefSeq" id="WP_006008745.1">
    <property type="nucleotide sequence ID" value="NZ_AUAV01000016.1"/>
</dbReference>
<sequence>MSRANATASLKKRTNLSINEILLNEAKELGINISSSAESGIKHALIERKRLLWLEDNKEAITSSNDYVVRNGLPLEKFRNF</sequence>
<dbReference type="AlphaFoldDB" id="K6ZEH6"/>